<evidence type="ECO:0000259" key="18">
    <source>
        <dbReference type="PROSITE" id="PS51669"/>
    </source>
</evidence>
<sequence>MPDLIIDGRPVTVAKGKSVLEAAEALGIMIPRFCWHPALSVAGACRMCAVMFVDGPVKGLEMSCMTPAADGMVVETFHPEAVAFRRNIIELLMVNHPHDCPVCDEGGHCLLQDETISGNHGLRRWPGRKRTYLDQDLGPFIQHEMNRCIHCYRCARFYQDYAGYLDFGPMQNANRVYFGRFESGPLESPFAGNLADLCPTGALTDKTARYKSRRWDCERAASVCPHCSLGCNTVALSRYRQVVRIEGRLNPAVNGYFLCDRGRFSSGFESNPARPRQAAIDRKPAALADALCAAAGRLAETVARHEPAAVGVAGSVRSSLETQAALAALARAAGWTGPAFFPTRSEQAAVGETLAALTPDRARSMADLTQADAVLCLGVSPLFDAPMLGLALRQAVRQQSAAVVVADPRPVSLPLAFDHLPVAPRHLPAVLAVLTGPAAEAATQAQKRLPFAPELWPVLEKAAKAFAAASRPALVFGPALAGQAAALDDGDGGRFGFFPILPGPNAAGAALLAGVAAPTHDDLADGIEAGRIKALVVAEADVFATSPRLAALLDRLETLVVCDHLPTPTVARAHVFLPTATLFEAGGIFVNNEGRLQRADPVQAPGLPVLFDGHGDHPPRPYDRALPGTDPRPGQVLCAALAGELRLDWRQTPLAALAAGIPALTDVDFAALPEEGLRPDYGRLRTNATPADKPEAPAAFPASQGLAVILDDALFGTEEFGRYAPLAVSLAGKADTDGAVLLHADDAAALGLADGEAAVLEAGDRLAPVRVRTSRRMARGVVVVPRLPQFSVMPATLGPCGLRRK</sequence>
<name>I2PZH0_9BACT</name>
<dbReference type="OrthoDB" id="9816402at2"/>
<dbReference type="PANTHER" id="PTHR43105">
    <property type="entry name" value="RESPIRATORY NITRATE REDUCTASE"/>
    <property type="match status" value="1"/>
</dbReference>
<dbReference type="InterPro" id="IPR006963">
    <property type="entry name" value="Mopterin_OxRdtase_4Fe-4S_dom"/>
</dbReference>
<dbReference type="SUPFAM" id="SSF50692">
    <property type="entry name" value="ADC-like"/>
    <property type="match status" value="1"/>
</dbReference>
<dbReference type="PROSITE" id="PS51669">
    <property type="entry name" value="4FE4S_MOW_BIS_MGD"/>
    <property type="match status" value="1"/>
</dbReference>
<evidence type="ECO:0000256" key="1">
    <source>
        <dbReference type="ARBA" id="ARBA00001966"/>
    </source>
</evidence>
<dbReference type="Gene3D" id="3.10.20.740">
    <property type="match status" value="1"/>
</dbReference>
<keyword evidence="11" id="KW-0520">NAD</keyword>
<evidence type="ECO:0000259" key="19">
    <source>
        <dbReference type="PROSITE" id="PS51839"/>
    </source>
</evidence>
<dbReference type="InterPro" id="IPR001041">
    <property type="entry name" value="2Fe-2S_ferredoxin-type"/>
</dbReference>
<comment type="similarity">
    <text evidence="3 16">Belongs to the complex I 75 kDa subunit family.</text>
</comment>
<evidence type="ECO:0000256" key="15">
    <source>
        <dbReference type="ARBA" id="ARBA00047712"/>
    </source>
</evidence>
<feature type="domain" description="4Fe-4S Mo/W bis-MGD-type" evidence="18">
    <location>
        <begin position="217"/>
        <end position="273"/>
    </location>
</feature>
<evidence type="ECO:0000256" key="13">
    <source>
        <dbReference type="ARBA" id="ARBA00023136"/>
    </source>
</evidence>
<dbReference type="SMART" id="SM00929">
    <property type="entry name" value="NADH-G_4Fe-4S_3"/>
    <property type="match status" value="1"/>
</dbReference>
<evidence type="ECO:0000313" key="20">
    <source>
        <dbReference type="EMBL" id="EIG52926.1"/>
    </source>
</evidence>
<evidence type="ECO:0000259" key="17">
    <source>
        <dbReference type="PROSITE" id="PS51085"/>
    </source>
</evidence>
<dbReference type="InterPro" id="IPR009010">
    <property type="entry name" value="Asp_de-COase-like_dom_sf"/>
</dbReference>
<protein>
    <submittedName>
        <fullName evidence="20">NADH-quinone oxidoreductase, chain G</fullName>
    </submittedName>
</protein>
<dbReference type="Pfam" id="PF10588">
    <property type="entry name" value="NADH-G_4Fe-4S_3"/>
    <property type="match status" value="1"/>
</dbReference>
<keyword evidence="8" id="KW-1278">Translocase</keyword>
<keyword evidence="7" id="KW-0479">Metal-binding</keyword>
<proteinExistence type="inferred from homology"/>
<keyword evidence="6" id="KW-0874">Quinone</keyword>
<dbReference type="SUPFAM" id="SSF53706">
    <property type="entry name" value="Formate dehydrogenase/DMSO reductase, domains 1-3"/>
    <property type="match status" value="1"/>
</dbReference>
<evidence type="ECO:0000256" key="2">
    <source>
        <dbReference type="ARBA" id="ARBA00004370"/>
    </source>
</evidence>
<evidence type="ECO:0000256" key="11">
    <source>
        <dbReference type="ARBA" id="ARBA00023027"/>
    </source>
</evidence>
<evidence type="ECO:0000256" key="16">
    <source>
        <dbReference type="RuleBase" id="RU004523"/>
    </source>
</evidence>
<comment type="cofactor">
    <cofactor evidence="1">
        <name>[4Fe-4S] cluster</name>
        <dbReference type="ChEBI" id="CHEBI:49883"/>
    </cofactor>
</comment>
<dbReference type="Gene3D" id="3.40.228.10">
    <property type="entry name" value="Dimethylsulfoxide Reductase, domain 2"/>
    <property type="match status" value="1"/>
</dbReference>
<dbReference type="AlphaFoldDB" id="I2PZH0"/>
<evidence type="ECO:0000256" key="7">
    <source>
        <dbReference type="ARBA" id="ARBA00022723"/>
    </source>
</evidence>
<dbReference type="InterPro" id="IPR019574">
    <property type="entry name" value="NADH_UbQ_OxRdtase_Gsu_4Fe4S-bd"/>
</dbReference>
<dbReference type="FunFam" id="3.10.20.740:FF:000004">
    <property type="entry name" value="NADH-quinone oxidoreductase"/>
    <property type="match status" value="1"/>
</dbReference>
<keyword evidence="4" id="KW-0004">4Fe-4S</keyword>
<comment type="subcellular location">
    <subcellularLocation>
        <location evidence="2">Membrane</location>
    </subcellularLocation>
</comment>
<accession>I2PZH0</accession>
<dbReference type="EMBL" id="JH600068">
    <property type="protein sequence ID" value="EIG52926.1"/>
    <property type="molecule type" value="Genomic_DNA"/>
</dbReference>
<dbReference type="SMART" id="SM00926">
    <property type="entry name" value="Molybdop_Fe4S4"/>
    <property type="match status" value="1"/>
</dbReference>
<evidence type="ECO:0000256" key="10">
    <source>
        <dbReference type="ARBA" id="ARBA00023014"/>
    </source>
</evidence>
<dbReference type="PROSITE" id="PS51085">
    <property type="entry name" value="2FE2S_FER_2"/>
    <property type="match status" value="1"/>
</dbReference>
<dbReference type="Gene3D" id="2.20.25.90">
    <property type="entry name" value="ADC-like domains"/>
    <property type="match status" value="1"/>
</dbReference>
<dbReference type="InterPro" id="IPR010228">
    <property type="entry name" value="NADH_UbQ_OxRdtase_Gsu"/>
</dbReference>
<dbReference type="InterPro" id="IPR000283">
    <property type="entry name" value="NADH_UbQ_OxRdtase_75kDa_su_CS"/>
</dbReference>
<dbReference type="SUPFAM" id="SSF54292">
    <property type="entry name" value="2Fe-2S ferredoxin-like"/>
    <property type="match status" value="1"/>
</dbReference>
<dbReference type="GO" id="GO:0003954">
    <property type="term" value="F:NADH dehydrogenase activity"/>
    <property type="evidence" value="ECO:0007669"/>
    <property type="project" value="TreeGrafter"/>
</dbReference>
<dbReference type="InterPro" id="IPR050123">
    <property type="entry name" value="Prok_molybdopt-oxidoreductase"/>
</dbReference>
<dbReference type="SUPFAM" id="SSF54862">
    <property type="entry name" value="4Fe-4S ferredoxins"/>
    <property type="match status" value="1"/>
</dbReference>
<organism evidence="20">
    <name type="scientific">Desulfovibrio sp. U5L</name>
    <dbReference type="NCBI Taxonomy" id="596152"/>
    <lineage>
        <taxon>Bacteria</taxon>
        <taxon>Pseudomonadati</taxon>
        <taxon>Thermodesulfobacteriota</taxon>
        <taxon>Desulfovibrionia</taxon>
        <taxon>Desulfovibrionales</taxon>
        <taxon>Desulfovibrionaceae</taxon>
        <taxon>Desulfovibrio</taxon>
    </lineage>
</organism>
<evidence type="ECO:0000256" key="8">
    <source>
        <dbReference type="ARBA" id="ARBA00022967"/>
    </source>
</evidence>
<keyword evidence="5" id="KW-0001">2Fe-2S</keyword>
<dbReference type="GO" id="GO:0048038">
    <property type="term" value="F:quinone binding"/>
    <property type="evidence" value="ECO:0007669"/>
    <property type="project" value="UniProtKB-KW"/>
</dbReference>
<dbReference type="PANTHER" id="PTHR43105:SF10">
    <property type="entry name" value="NADH-QUINONE OXIDOREDUCTASE SUBUNIT G"/>
    <property type="match status" value="1"/>
</dbReference>
<dbReference type="InterPro" id="IPR054351">
    <property type="entry name" value="NADH_UbQ_OxRdtase_ferredoxin"/>
</dbReference>
<dbReference type="PROSITE" id="PS51839">
    <property type="entry name" value="4FE4S_HC3"/>
    <property type="match status" value="1"/>
</dbReference>
<dbReference type="Pfam" id="PF00384">
    <property type="entry name" value="Molybdopterin"/>
    <property type="match status" value="1"/>
</dbReference>
<dbReference type="GO" id="GO:0042773">
    <property type="term" value="P:ATP synthesis coupled electron transport"/>
    <property type="evidence" value="ECO:0007669"/>
    <property type="project" value="InterPro"/>
</dbReference>
<evidence type="ECO:0000256" key="3">
    <source>
        <dbReference type="ARBA" id="ARBA00005404"/>
    </source>
</evidence>
<feature type="domain" description="4Fe-4S His(Cys)3-ligated-type" evidence="19">
    <location>
        <begin position="80"/>
        <end position="119"/>
    </location>
</feature>
<dbReference type="PROSITE" id="PS00642">
    <property type="entry name" value="COMPLEX1_75K_2"/>
    <property type="match status" value="1"/>
</dbReference>
<evidence type="ECO:0000256" key="14">
    <source>
        <dbReference type="ARBA" id="ARBA00034078"/>
    </source>
</evidence>
<comment type="cofactor">
    <cofactor evidence="14">
        <name>[2Fe-2S] cluster</name>
        <dbReference type="ChEBI" id="CHEBI:190135"/>
    </cofactor>
</comment>
<dbReference type="STRING" id="596152.DesU5LDRAFT_1230"/>
<dbReference type="Pfam" id="PF22117">
    <property type="entry name" value="Fer4_Nqo3"/>
    <property type="match status" value="1"/>
</dbReference>
<reference evidence="20" key="1">
    <citation type="submission" date="2011-11" db="EMBL/GenBank/DDBJ databases">
        <title>Improved High-Quality Draft sequence of Desulfovibrio sp. U5L.</title>
        <authorList>
            <consortium name="US DOE Joint Genome Institute"/>
            <person name="Lucas S."/>
            <person name="Han J."/>
            <person name="Lapidus A."/>
            <person name="Cheng J.-F."/>
            <person name="Goodwin L."/>
            <person name="Pitluck S."/>
            <person name="Peters L."/>
            <person name="Ovchinnikova G."/>
            <person name="Held B."/>
            <person name="Detter J.C."/>
            <person name="Han C."/>
            <person name="Tapia R."/>
            <person name="Land M."/>
            <person name="Hauser L."/>
            <person name="Kyrpides N."/>
            <person name="Ivanova N."/>
            <person name="Pagani I."/>
            <person name="Gabster J."/>
            <person name="Walker C."/>
            <person name="Stolyar S."/>
            <person name="Stahl D."/>
            <person name="Arkin A."/>
            <person name="Dehal P."/>
            <person name="Hazen T."/>
            <person name="Woyke T."/>
        </authorList>
    </citation>
    <scope>NUCLEOTIDE SEQUENCE [LARGE SCALE GENOMIC DNA]</scope>
    <source>
        <strain evidence="20">U5L</strain>
    </source>
</reference>
<keyword evidence="12" id="KW-0830">Ubiquinone</keyword>
<dbReference type="Pfam" id="PF13510">
    <property type="entry name" value="Fer2_4"/>
    <property type="match status" value="1"/>
</dbReference>
<evidence type="ECO:0000256" key="12">
    <source>
        <dbReference type="ARBA" id="ARBA00023075"/>
    </source>
</evidence>
<keyword evidence="9" id="KW-0408">Iron</keyword>
<dbReference type="GO" id="GO:0008137">
    <property type="term" value="F:NADH dehydrogenase (ubiquinone) activity"/>
    <property type="evidence" value="ECO:0007669"/>
    <property type="project" value="InterPro"/>
</dbReference>
<dbReference type="NCBIfam" id="TIGR01973">
    <property type="entry name" value="NuoG"/>
    <property type="match status" value="1"/>
</dbReference>
<evidence type="ECO:0000256" key="4">
    <source>
        <dbReference type="ARBA" id="ARBA00022485"/>
    </source>
</evidence>
<dbReference type="GO" id="GO:0051537">
    <property type="term" value="F:2 iron, 2 sulfur cluster binding"/>
    <property type="evidence" value="ECO:0007669"/>
    <property type="project" value="UniProtKB-KW"/>
</dbReference>
<gene>
    <name evidence="20" type="ORF">DesU5LDRAFT_1230</name>
</gene>
<dbReference type="GO" id="GO:0016020">
    <property type="term" value="C:membrane"/>
    <property type="evidence" value="ECO:0007669"/>
    <property type="project" value="UniProtKB-SubCell"/>
</dbReference>
<dbReference type="InterPro" id="IPR036010">
    <property type="entry name" value="2Fe-2S_ferredoxin-like_sf"/>
</dbReference>
<evidence type="ECO:0000256" key="9">
    <source>
        <dbReference type="ARBA" id="ARBA00023004"/>
    </source>
</evidence>
<dbReference type="GO" id="GO:0046872">
    <property type="term" value="F:metal ion binding"/>
    <property type="evidence" value="ECO:0007669"/>
    <property type="project" value="UniProtKB-KW"/>
</dbReference>
<dbReference type="eggNOG" id="COG1034">
    <property type="taxonomic scope" value="Bacteria"/>
</dbReference>
<evidence type="ECO:0000256" key="6">
    <source>
        <dbReference type="ARBA" id="ARBA00022719"/>
    </source>
</evidence>
<dbReference type="GO" id="GO:0051539">
    <property type="term" value="F:4 iron, 4 sulfur cluster binding"/>
    <property type="evidence" value="ECO:0007669"/>
    <property type="project" value="UniProtKB-KW"/>
</dbReference>
<keyword evidence="10" id="KW-0411">Iron-sulfur</keyword>
<dbReference type="HOGENOM" id="CLU_000422_4_0_7"/>
<dbReference type="Pfam" id="PF04879">
    <property type="entry name" value="Molybdop_Fe4S4"/>
    <property type="match status" value="1"/>
</dbReference>
<comment type="catalytic activity">
    <reaction evidence="15">
        <text>a quinone + NADH + 5 H(+)(in) = a quinol + NAD(+) + 4 H(+)(out)</text>
        <dbReference type="Rhea" id="RHEA:57888"/>
        <dbReference type="ChEBI" id="CHEBI:15378"/>
        <dbReference type="ChEBI" id="CHEBI:24646"/>
        <dbReference type="ChEBI" id="CHEBI:57540"/>
        <dbReference type="ChEBI" id="CHEBI:57945"/>
        <dbReference type="ChEBI" id="CHEBI:132124"/>
    </reaction>
</comment>
<dbReference type="InterPro" id="IPR006656">
    <property type="entry name" value="Mopterin_OxRdtase"/>
</dbReference>
<dbReference type="PROSITE" id="PS00641">
    <property type="entry name" value="COMPLEX1_75K_1"/>
    <property type="match status" value="1"/>
</dbReference>
<feature type="domain" description="2Fe-2S ferredoxin-type" evidence="17">
    <location>
        <begin position="1"/>
        <end position="80"/>
    </location>
</feature>
<keyword evidence="13" id="KW-0472">Membrane</keyword>
<dbReference type="CDD" id="cd00207">
    <property type="entry name" value="fer2"/>
    <property type="match status" value="1"/>
</dbReference>
<dbReference type="Gene3D" id="3.40.50.740">
    <property type="match status" value="2"/>
</dbReference>
<evidence type="ECO:0000256" key="5">
    <source>
        <dbReference type="ARBA" id="ARBA00022714"/>
    </source>
</evidence>